<sequence>MSQFSDNNLDPGTPSSINTNYALSQQILPQFQYTFELLDKFFKAFLQQFPPALLYSGNFGMNFTLEYTRELSLKMKNYLVETTGPDYTNNNLSKFQKALETNFFNWLYKISTNTLNDNISFPIGLFSYSHWCKGNLLIETYSDSFTITCINGVDQEKVKNQICFLRKNNMMPLLLPKVLVLKLDEFNADESSWARTIDLSDTFKSPEFNEDHYKAIKAQVEAEFFANTVQTQVKEHLSNSFQYLQHTYQNEVQSSKELETIRVVFNDSYNRVSLIEYAKQYLDRCDHFSKPTELSNSNKIKDPRFQYHLYGFIIKSLTEGTPNYFSILKDSSDLWFCAELQLSGLLWEELLTKIFNFGQNSSIPALFQPVLAFYTDENSMNEINATKWNTYSLISRITEEQGDDYMSNYSSPAQYYSNMTESQLRIVEDNSDDVCLRCQEPATDEYNLSLVQCEKCGMKFHETCLGIQLNRKNSSPDHDNFGKLCSNCIEVESEVKRMKI</sequence>
<protein>
    <recommendedName>
        <fullName evidence="5">PHD-type domain-containing protein</fullName>
    </recommendedName>
</protein>
<dbReference type="InterPro" id="IPR001965">
    <property type="entry name" value="Znf_PHD"/>
</dbReference>
<feature type="domain" description="PHD-type" evidence="5">
    <location>
        <begin position="432"/>
        <end position="491"/>
    </location>
</feature>
<organism evidence="6 7">
    <name type="scientific">Conidiobolus coronatus (strain ATCC 28846 / CBS 209.66 / NRRL 28638)</name>
    <name type="common">Delacroixia coronata</name>
    <dbReference type="NCBI Taxonomy" id="796925"/>
    <lineage>
        <taxon>Eukaryota</taxon>
        <taxon>Fungi</taxon>
        <taxon>Fungi incertae sedis</taxon>
        <taxon>Zoopagomycota</taxon>
        <taxon>Entomophthoromycotina</taxon>
        <taxon>Entomophthoromycetes</taxon>
        <taxon>Entomophthorales</taxon>
        <taxon>Ancylistaceae</taxon>
        <taxon>Conidiobolus</taxon>
    </lineage>
</organism>
<dbReference type="InterPro" id="IPR019787">
    <property type="entry name" value="Znf_PHD-finger"/>
</dbReference>
<dbReference type="InterPro" id="IPR013083">
    <property type="entry name" value="Znf_RING/FYVE/PHD"/>
</dbReference>
<dbReference type="AlphaFoldDB" id="A0A137PIM2"/>
<accession>A0A137PIM2</accession>
<evidence type="ECO:0000259" key="5">
    <source>
        <dbReference type="PROSITE" id="PS50016"/>
    </source>
</evidence>
<evidence type="ECO:0000313" key="6">
    <source>
        <dbReference type="EMBL" id="KXN74835.1"/>
    </source>
</evidence>
<dbReference type="Proteomes" id="UP000070444">
    <property type="component" value="Unassembled WGS sequence"/>
</dbReference>
<keyword evidence="2 4" id="KW-0863">Zinc-finger</keyword>
<dbReference type="PROSITE" id="PS50016">
    <property type="entry name" value="ZF_PHD_2"/>
    <property type="match status" value="1"/>
</dbReference>
<evidence type="ECO:0000256" key="4">
    <source>
        <dbReference type="PROSITE-ProRule" id="PRU00146"/>
    </source>
</evidence>
<evidence type="ECO:0000256" key="2">
    <source>
        <dbReference type="ARBA" id="ARBA00022771"/>
    </source>
</evidence>
<dbReference type="InterPro" id="IPR011011">
    <property type="entry name" value="Znf_FYVE_PHD"/>
</dbReference>
<keyword evidence="7" id="KW-1185">Reference proteome</keyword>
<reference evidence="6 7" key="1">
    <citation type="journal article" date="2015" name="Genome Biol. Evol.">
        <title>Phylogenomic analyses indicate that early fungi evolved digesting cell walls of algal ancestors of land plants.</title>
        <authorList>
            <person name="Chang Y."/>
            <person name="Wang S."/>
            <person name="Sekimoto S."/>
            <person name="Aerts A.L."/>
            <person name="Choi C."/>
            <person name="Clum A."/>
            <person name="LaButti K.M."/>
            <person name="Lindquist E.A."/>
            <person name="Yee Ngan C."/>
            <person name="Ohm R.A."/>
            <person name="Salamov A.A."/>
            <person name="Grigoriev I.V."/>
            <person name="Spatafora J.W."/>
            <person name="Berbee M.L."/>
        </authorList>
    </citation>
    <scope>NUCLEOTIDE SEQUENCE [LARGE SCALE GENOMIC DNA]</scope>
    <source>
        <strain evidence="6 7">NRRL 28638</strain>
    </source>
</reference>
<name>A0A137PIM2_CONC2</name>
<dbReference type="Gene3D" id="3.30.40.10">
    <property type="entry name" value="Zinc/RING finger domain, C3HC4 (zinc finger)"/>
    <property type="match status" value="1"/>
</dbReference>
<proteinExistence type="predicted"/>
<evidence type="ECO:0000256" key="3">
    <source>
        <dbReference type="ARBA" id="ARBA00022833"/>
    </source>
</evidence>
<gene>
    <name evidence="6" type="ORF">CONCODRAFT_76699</name>
</gene>
<keyword evidence="3" id="KW-0862">Zinc</keyword>
<dbReference type="EMBL" id="KQ964420">
    <property type="protein sequence ID" value="KXN74835.1"/>
    <property type="molecule type" value="Genomic_DNA"/>
</dbReference>
<dbReference type="GO" id="GO:0008270">
    <property type="term" value="F:zinc ion binding"/>
    <property type="evidence" value="ECO:0007669"/>
    <property type="project" value="UniProtKB-KW"/>
</dbReference>
<evidence type="ECO:0000313" key="7">
    <source>
        <dbReference type="Proteomes" id="UP000070444"/>
    </source>
</evidence>
<dbReference type="SMART" id="SM00249">
    <property type="entry name" value="PHD"/>
    <property type="match status" value="1"/>
</dbReference>
<evidence type="ECO:0000256" key="1">
    <source>
        <dbReference type="ARBA" id="ARBA00022723"/>
    </source>
</evidence>
<dbReference type="SUPFAM" id="SSF57903">
    <property type="entry name" value="FYVE/PHD zinc finger"/>
    <property type="match status" value="1"/>
</dbReference>
<keyword evidence="1" id="KW-0479">Metal-binding</keyword>